<feature type="signal peptide" evidence="1">
    <location>
        <begin position="1"/>
        <end position="29"/>
    </location>
</feature>
<accession>A0ABQ1HR51</accession>
<dbReference type="Gene3D" id="3.10.620.30">
    <property type="match status" value="1"/>
</dbReference>
<feature type="chain" id="PRO_5045353850" description="DUF3857 domain-containing protein" evidence="1">
    <location>
        <begin position="30"/>
        <end position="648"/>
    </location>
</feature>
<dbReference type="Pfam" id="PF12969">
    <property type="entry name" value="DUF3857"/>
    <property type="match status" value="1"/>
</dbReference>
<dbReference type="InterPro" id="IPR024618">
    <property type="entry name" value="DUF3857"/>
</dbReference>
<organism evidence="4 5">
    <name type="scientific">Flavobacterium palustre</name>
    <dbReference type="NCBI Taxonomy" id="1476463"/>
    <lineage>
        <taxon>Bacteria</taxon>
        <taxon>Pseudomonadati</taxon>
        <taxon>Bacteroidota</taxon>
        <taxon>Flavobacteriia</taxon>
        <taxon>Flavobacteriales</taxon>
        <taxon>Flavobacteriaceae</taxon>
        <taxon>Flavobacterium</taxon>
    </lineage>
</organism>
<name>A0ABQ1HR51_9FLAO</name>
<comment type="caution">
    <text evidence="4">The sequence shown here is derived from an EMBL/GenBank/DDBJ whole genome shotgun (WGS) entry which is preliminary data.</text>
</comment>
<dbReference type="Gene3D" id="2.60.40.3140">
    <property type="match status" value="1"/>
</dbReference>
<dbReference type="SUPFAM" id="SSF54001">
    <property type="entry name" value="Cysteine proteinases"/>
    <property type="match status" value="1"/>
</dbReference>
<evidence type="ECO:0000256" key="1">
    <source>
        <dbReference type="SAM" id="SignalP"/>
    </source>
</evidence>
<keyword evidence="1" id="KW-0732">Signal</keyword>
<dbReference type="Gene3D" id="2.60.120.1130">
    <property type="match status" value="1"/>
</dbReference>
<gene>
    <name evidence="4" type="ORF">GCM10008015_29130</name>
</gene>
<dbReference type="Proteomes" id="UP000658793">
    <property type="component" value="Unassembled WGS sequence"/>
</dbReference>
<evidence type="ECO:0000313" key="4">
    <source>
        <dbReference type="EMBL" id="GGA86631.1"/>
    </source>
</evidence>
<feature type="domain" description="DUF3857" evidence="3">
    <location>
        <begin position="69"/>
        <end position="225"/>
    </location>
</feature>
<reference evidence="5" key="1">
    <citation type="journal article" date="2019" name="Int. J. Syst. Evol. Microbiol.">
        <title>The Global Catalogue of Microorganisms (GCM) 10K type strain sequencing project: providing services to taxonomists for standard genome sequencing and annotation.</title>
        <authorList>
            <consortium name="The Broad Institute Genomics Platform"/>
            <consortium name="The Broad Institute Genome Sequencing Center for Infectious Disease"/>
            <person name="Wu L."/>
            <person name="Ma J."/>
        </authorList>
    </citation>
    <scope>NUCLEOTIDE SEQUENCE [LARGE SCALE GENOMIC DNA]</scope>
    <source>
        <strain evidence="5">CGMCC 1.12811</strain>
    </source>
</reference>
<protein>
    <recommendedName>
        <fullName evidence="6">DUF3857 domain-containing protein</fullName>
    </recommendedName>
</protein>
<feature type="domain" description="Transglutaminase-like" evidence="2">
    <location>
        <begin position="285"/>
        <end position="356"/>
    </location>
</feature>
<evidence type="ECO:0008006" key="6">
    <source>
        <dbReference type="Google" id="ProtNLM"/>
    </source>
</evidence>
<dbReference type="InterPro" id="IPR002931">
    <property type="entry name" value="Transglutaminase-like"/>
</dbReference>
<keyword evidence="5" id="KW-1185">Reference proteome</keyword>
<evidence type="ECO:0000259" key="3">
    <source>
        <dbReference type="Pfam" id="PF12969"/>
    </source>
</evidence>
<dbReference type="EMBL" id="BMGA01000009">
    <property type="protein sequence ID" value="GGA86631.1"/>
    <property type="molecule type" value="Genomic_DNA"/>
</dbReference>
<proteinExistence type="predicted"/>
<evidence type="ECO:0000313" key="5">
    <source>
        <dbReference type="Proteomes" id="UP000658793"/>
    </source>
</evidence>
<dbReference type="RefSeq" id="WP_306451823.1">
    <property type="nucleotide sequence ID" value="NZ_BMGA01000009.1"/>
</dbReference>
<evidence type="ECO:0000259" key="2">
    <source>
        <dbReference type="Pfam" id="PF01841"/>
    </source>
</evidence>
<sequence>MILMNYTKFQYKLFNFLFLSCFFSLSTLAQNTLTEYKKTYPDYNELIINNQQSYNISIENKKLKIIQDNHFESMILSENGIQNNKESFSYSNLVKLNNYDAYALFNDNGKEKKIKVSQSNEKPSKNGSVFFDDVMVRELTFNNLETGSKKVYNYQTEFIDPYLLHKFIFGDELPIQNSTLEITTEKDIEIGYKIFNDPNNSIVFSKSEKKGKWIYKWTLKDIKPLKYENNAPGYLYIVPHINFYIKNYVIDNQTNNVLGNIDNLYSYYKGFIKDLNKEEDTLLKNLTLEITQNKKTDEEKIKAIFYWVKENIKYIAFENGYEGFIPREASLVFQRKFGDCKDMGNMINCMAKYAEIKDVTIAWIGTRSLPYTYNDLPTPAVDNHMIAVFKKNDNYIFLDATDNETNYGIPTAFIQGKEALLYENEKYKIVKVPIVPAENNTISDDVSLSIKNNKLIGTGKLKLEGYNRSHTLMKIGDTYNKTRFESIKNLVLKGSNKFNLTEYNEENKNDKDKPYIINYNFDLDNYIIQLDSDLYINLFLDKFFDDLLIEKNRISDFDFEYLTQFSKNYNLEIPKKYNIKQIPKNFSINNDCIKADFIYELKDGNINLNITLIQKKLTLNKSDFELWNSSIKALKTNYNQVLILSKKI</sequence>
<dbReference type="Pfam" id="PF01841">
    <property type="entry name" value="Transglut_core"/>
    <property type="match status" value="1"/>
</dbReference>
<dbReference type="InterPro" id="IPR038765">
    <property type="entry name" value="Papain-like_cys_pep_sf"/>
</dbReference>